<protein>
    <recommendedName>
        <fullName evidence="2">FAS1 domain-containing protein</fullName>
    </recommendedName>
</protein>
<evidence type="ECO:0000313" key="3">
    <source>
        <dbReference type="EMBL" id="KAG1311705.1"/>
    </source>
</evidence>
<dbReference type="EMBL" id="JAANQT010000359">
    <property type="protein sequence ID" value="KAG1311705.1"/>
    <property type="molecule type" value="Genomic_DNA"/>
</dbReference>
<dbReference type="InterPro" id="IPR036378">
    <property type="entry name" value="FAS1_dom_sf"/>
</dbReference>
<comment type="caution">
    <text evidence="3">The sequence shown here is derived from an EMBL/GenBank/DDBJ whole genome shotgun (WGS) entry which is preliminary data.</text>
</comment>
<keyword evidence="4" id="KW-1185">Reference proteome</keyword>
<dbReference type="SUPFAM" id="SSF82153">
    <property type="entry name" value="FAS1 domain"/>
    <property type="match status" value="5"/>
</dbReference>
<gene>
    <name evidence="3" type="ORF">G6F64_003600</name>
</gene>
<keyword evidence="1" id="KW-0812">Transmembrane</keyword>
<proteinExistence type="predicted"/>
<evidence type="ECO:0000256" key="1">
    <source>
        <dbReference type="SAM" id="Phobius"/>
    </source>
</evidence>
<keyword evidence="1" id="KW-0472">Membrane</keyword>
<feature type="domain" description="FAS1" evidence="2">
    <location>
        <begin position="583"/>
        <end position="742"/>
    </location>
</feature>
<dbReference type="PANTHER" id="PTHR10900">
    <property type="entry name" value="PERIOSTIN-RELATED"/>
    <property type="match status" value="1"/>
</dbReference>
<dbReference type="Pfam" id="PF02469">
    <property type="entry name" value="Fasciclin"/>
    <property type="match status" value="5"/>
</dbReference>
<name>A0A9P6XE49_RHIOR</name>
<organism evidence="3 4">
    <name type="scientific">Rhizopus oryzae</name>
    <name type="common">Mucormycosis agent</name>
    <name type="synonym">Rhizopus arrhizus var. delemar</name>
    <dbReference type="NCBI Taxonomy" id="64495"/>
    <lineage>
        <taxon>Eukaryota</taxon>
        <taxon>Fungi</taxon>
        <taxon>Fungi incertae sedis</taxon>
        <taxon>Mucoromycota</taxon>
        <taxon>Mucoromycotina</taxon>
        <taxon>Mucoromycetes</taxon>
        <taxon>Mucorales</taxon>
        <taxon>Mucorineae</taxon>
        <taxon>Rhizopodaceae</taxon>
        <taxon>Rhizopus</taxon>
    </lineage>
</organism>
<dbReference type="Proteomes" id="UP000716291">
    <property type="component" value="Unassembled WGS sequence"/>
</dbReference>
<feature type="domain" description="FAS1" evidence="2">
    <location>
        <begin position="14"/>
        <end position="149"/>
    </location>
</feature>
<dbReference type="SMART" id="SM00554">
    <property type="entry name" value="FAS1"/>
    <property type="match status" value="5"/>
</dbReference>
<evidence type="ECO:0000313" key="4">
    <source>
        <dbReference type="Proteomes" id="UP000716291"/>
    </source>
</evidence>
<accession>A0A9P6XE49</accession>
<sequence>MCSACLFNDYLKPEKSLYDTLADDKRFTKFVDEIERHNLTFKFKAIKAGTVFAPVNQAFDHDDDDSHSTPEQVLYHVIPVAIKSNEFWDGRLLETEAYRGDLRQFLKVTKTTFKGDIIIGTGVEANRAQIVQADIDASNGVIHTVDNFLPLPVNLDETLALDNDLQDFCDLVNKAHMDQELKNTKGYTIFATKESVFGNDLSDIEKDYLNSKEGRYDLARILKHQISPKIFYTNDFAEGKSKIETVEGSEFLAVLVHGNSITVNDIKVIKSNILSANGVIHVLEKPLLPKNKDFLNLDTRKVLSAIHATNFGRLLDNNGLGHYLDKDQIDKVTILAPPNDKLDEGNVPKNQMKAWLEYHIVRNRYRPSDLSHGQLLETHSHDDLGDSYYQHIPVTISEPNKLIQFDKSHMLRDPVEIGSNVIIYPIAHRLVLPRNTVNRLPANLELSTFVASLYASDSDKAIEKAHGITLFAPTNKAFTHLGLLAEHLLQPESRKKLEQVIKYHAVCGLFYANLTAEGEHKEETLASDSRITLNKTSAGFFIRGHGAADENDRAVIAKVIRTDILTSNGVIHTIDRVQLPENLEVSNHNLLSAEGTIRLLGLLKYGNMPKNVLNGTSKDEPYTVLAPSDRAFARTNLSHLSDEKLAKLAKLHVIPLGLPRLDTSEIGKKRWWASDNNEHRDIGYTGTEFPSLLSKDTVIVINKNIGGGYSVNIKGSSQGSADILDLGRSSSGGGVLVIDRVLVLPEEARQKRWPWWVIALIVIGVFVVLSLLAICVYYAWKWYASRREGQVSL</sequence>
<reference evidence="3" key="1">
    <citation type="journal article" date="2020" name="Microb. Genom.">
        <title>Genetic diversity of clinical and environmental Mucorales isolates obtained from an investigation of mucormycosis cases among solid organ transplant recipients.</title>
        <authorList>
            <person name="Nguyen M.H."/>
            <person name="Kaul D."/>
            <person name="Muto C."/>
            <person name="Cheng S.J."/>
            <person name="Richter R.A."/>
            <person name="Bruno V.M."/>
            <person name="Liu G."/>
            <person name="Beyhan S."/>
            <person name="Sundermann A.J."/>
            <person name="Mounaud S."/>
            <person name="Pasculle A.W."/>
            <person name="Nierman W.C."/>
            <person name="Driscoll E."/>
            <person name="Cumbie R."/>
            <person name="Clancy C.J."/>
            <person name="Dupont C.L."/>
        </authorList>
    </citation>
    <scope>NUCLEOTIDE SEQUENCE</scope>
    <source>
        <strain evidence="3">GL11</strain>
    </source>
</reference>
<dbReference type="Gene3D" id="2.30.180.10">
    <property type="entry name" value="FAS1 domain"/>
    <property type="match status" value="5"/>
</dbReference>
<dbReference type="GO" id="GO:0005615">
    <property type="term" value="C:extracellular space"/>
    <property type="evidence" value="ECO:0007669"/>
    <property type="project" value="TreeGrafter"/>
</dbReference>
<dbReference type="InterPro" id="IPR000782">
    <property type="entry name" value="FAS1_domain"/>
</dbReference>
<keyword evidence="1" id="KW-1133">Transmembrane helix</keyword>
<dbReference type="PANTHER" id="PTHR10900:SF77">
    <property type="entry name" value="FI19380P1"/>
    <property type="match status" value="1"/>
</dbReference>
<dbReference type="InterPro" id="IPR050904">
    <property type="entry name" value="Adhesion/Biosynth-related"/>
</dbReference>
<feature type="domain" description="FAS1" evidence="2">
    <location>
        <begin position="152"/>
        <end position="287"/>
    </location>
</feature>
<dbReference type="OrthoDB" id="14252at2759"/>
<feature type="domain" description="FAS1" evidence="2">
    <location>
        <begin position="433"/>
        <end position="578"/>
    </location>
</feature>
<feature type="domain" description="FAS1" evidence="2">
    <location>
        <begin position="295"/>
        <end position="430"/>
    </location>
</feature>
<evidence type="ECO:0000259" key="2">
    <source>
        <dbReference type="PROSITE" id="PS50213"/>
    </source>
</evidence>
<dbReference type="AlphaFoldDB" id="A0A9P6XE49"/>
<feature type="transmembrane region" description="Helical" evidence="1">
    <location>
        <begin position="753"/>
        <end position="780"/>
    </location>
</feature>
<dbReference type="PROSITE" id="PS50213">
    <property type="entry name" value="FAS1"/>
    <property type="match status" value="5"/>
</dbReference>